<dbReference type="Proteomes" id="UP000663421">
    <property type="component" value="Chromosome"/>
</dbReference>
<organism evidence="11 12">
    <name type="scientific">Streptomyces malaysiensis</name>
    <dbReference type="NCBI Taxonomy" id="92644"/>
    <lineage>
        <taxon>Bacteria</taxon>
        <taxon>Bacillati</taxon>
        <taxon>Actinomycetota</taxon>
        <taxon>Actinomycetes</taxon>
        <taxon>Kitasatosporales</taxon>
        <taxon>Streptomycetaceae</taxon>
        <taxon>Streptomyces</taxon>
        <taxon>Streptomyces violaceusniger group</taxon>
    </lineage>
</organism>
<evidence type="ECO:0000256" key="6">
    <source>
        <dbReference type="ARBA" id="ARBA00022806"/>
    </source>
</evidence>
<name>A0ABX6W3X2_STRMQ</name>
<evidence type="ECO:0000256" key="4">
    <source>
        <dbReference type="ARBA" id="ARBA00022741"/>
    </source>
</evidence>
<dbReference type="Pfam" id="PF22590">
    <property type="entry name" value="Cas3-like_C_2"/>
    <property type="match status" value="1"/>
</dbReference>
<evidence type="ECO:0000313" key="11">
    <source>
        <dbReference type="EMBL" id="QPI56173.1"/>
    </source>
</evidence>
<dbReference type="Gene3D" id="3.40.50.300">
    <property type="entry name" value="P-loop containing nucleotide triphosphate hydrolases"/>
    <property type="match status" value="2"/>
</dbReference>
<evidence type="ECO:0000259" key="10">
    <source>
        <dbReference type="PROSITE" id="PS51643"/>
    </source>
</evidence>
<keyword evidence="12" id="KW-1185">Reference proteome</keyword>
<evidence type="ECO:0000256" key="2">
    <source>
        <dbReference type="ARBA" id="ARBA00009046"/>
    </source>
</evidence>
<dbReference type="NCBIfam" id="TIGR01596">
    <property type="entry name" value="cas3_HD"/>
    <property type="match status" value="1"/>
</dbReference>
<dbReference type="InterPro" id="IPR054712">
    <property type="entry name" value="Cas3-like_dom"/>
</dbReference>
<protein>
    <submittedName>
        <fullName evidence="11">CRISPR-associated endonuclease Cas3</fullName>
    </submittedName>
</protein>
<accession>A0ABX6W3X2</accession>
<evidence type="ECO:0000259" key="9">
    <source>
        <dbReference type="PROSITE" id="PS51192"/>
    </source>
</evidence>
<dbReference type="PROSITE" id="PS51192">
    <property type="entry name" value="HELICASE_ATP_BIND_1"/>
    <property type="match status" value="1"/>
</dbReference>
<keyword evidence="4" id="KW-0547">Nucleotide-binding</keyword>
<dbReference type="CDD" id="cd09641">
    <property type="entry name" value="Cas3''_I"/>
    <property type="match status" value="1"/>
</dbReference>
<feature type="domain" description="Helicase ATP-binding" evidence="9">
    <location>
        <begin position="241"/>
        <end position="444"/>
    </location>
</feature>
<comment type="similarity">
    <text evidence="2">In the central section; belongs to the CRISPR-associated helicase Cas3 family.</text>
</comment>
<dbReference type="InterPro" id="IPR038257">
    <property type="entry name" value="CRISPR-assoc_Cas3_HD_sf"/>
</dbReference>
<dbReference type="SUPFAM" id="SSF52540">
    <property type="entry name" value="P-loop containing nucleoside triphosphate hydrolases"/>
    <property type="match status" value="1"/>
</dbReference>
<dbReference type="CDD" id="cd17930">
    <property type="entry name" value="DEXHc_cas3"/>
    <property type="match status" value="1"/>
</dbReference>
<dbReference type="Gene3D" id="1.10.3210.30">
    <property type="match status" value="1"/>
</dbReference>
<keyword evidence="11" id="KW-0540">Nuclease</keyword>
<keyword evidence="8" id="KW-0051">Antiviral defense</keyword>
<evidence type="ECO:0000256" key="8">
    <source>
        <dbReference type="ARBA" id="ARBA00023118"/>
    </source>
</evidence>
<evidence type="ECO:0000256" key="5">
    <source>
        <dbReference type="ARBA" id="ARBA00022801"/>
    </source>
</evidence>
<dbReference type="EMBL" id="CP065050">
    <property type="protein sequence ID" value="QPI56173.1"/>
    <property type="molecule type" value="Genomic_DNA"/>
</dbReference>
<evidence type="ECO:0000313" key="12">
    <source>
        <dbReference type="Proteomes" id="UP000663421"/>
    </source>
</evidence>
<dbReference type="InterPro" id="IPR006483">
    <property type="entry name" value="CRISPR-assoc_Cas3_HD"/>
</dbReference>
<keyword evidence="3" id="KW-0479">Metal-binding</keyword>
<feature type="domain" description="HD Cas3-type" evidence="10">
    <location>
        <begin position="15"/>
        <end position="186"/>
    </location>
</feature>
<keyword evidence="7" id="KW-0067">ATP-binding</keyword>
<proteinExistence type="inferred from homology"/>
<keyword evidence="6" id="KW-0347">Helicase</keyword>
<dbReference type="Pfam" id="PF18019">
    <property type="entry name" value="Cas3_HD"/>
    <property type="match status" value="1"/>
</dbReference>
<dbReference type="PROSITE" id="PS51643">
    <property type="entry name" value="HD_CAS3"/>
    <property type="match status" value="1"/>
</dbReference>
<dbReference type="GO" id="GO:0004519">
    <property type="term" value="F:endonuclease activity"/>
    <property type="evidence" value="ECO:0007669"/>
    <property type="project" value="UniProtKB-KW"/>
</dbReference>
<evidence type="ECO:0000256" key="3">
    <source>
        <dbReference type="ARBA" id="ARBA00022723"/>
    </source>
</evidence>
<reference evidence="11 12" key="1">
    <citation type="submission" date="2020-11" db="EMBL/GenBank/DDBJ databases">
        <title>Complete genome sequence unveiled secondary metabolic potentials in Streptomyces solisilvae HNM0141.</title>
        <authorList>
            <person name="Huang X."/>
        </authorList>
    </citation>
    <scope>NUCLEOTIDE SEQUENCE [LARGE SCALE GENOMIC DNA]</scope>
    <source>
        <strain evidence="11 12">HNM0141</strain>
    </source>
</reference>
<keyword evidence="11" id="KW-0255">Endonuclease</keyword>
<evidence type="ECO:0000256" key="7">
    <source>
        <dbReference type="ARBA" id="ARBA00022840"/>
    </source>
</evidence>
<evidence type="ECO:0000256" key="1">
    <source>
        <dbReference type="ARBA" id="ARBA00006847"/>
    </source>
</evidence>
<keyword evidence="5" id="KW-0378">Hydrolase</keyword>
<comment type="similarity">
    <text evidence="1">In the N-terminal section; belongs to the CRISPR-associated nuclease Cas3-HD family.</text>
</comment>
<dbReference type="InterPro" id="IPR014001">
    <property type="entry name" value="Helicase_ATP-bd"/>
</dbReference>
<dbReference type="InterPro" id="IPR027417">
    <property type="entry name" value="P-loop_NTPase"/>
</dbReference>
<sequence>MSVVTPLYAHSRSSVSGHRHSLEDHLRGSAALARRFGEIFGAGELAGYLALIHDVGKGSCSWQSRLLEVERRGGGRVGVPHKHAGTVLAERYTHLEFGAVVFGHHGGLPGMERLRTELKKALAGGSEASAVGEAIYAVERIVPEIHPDPRPGPPSWLRDLPRAERRLGLDLLLRMVFSCVVDADYLDTAAHFEATTPHDRGPVVMSQLLERYEERRAKMLAERKPSRVDALRQSVYEQACAAAASKPGVYVLHVPTGGAKTLASGGFALRHAAAQGMRRVVVAVPYISITEQNAAIYRDLLDPDAAAGEEPVVLEHHSAVDLDAQAVLDGMSSEQRAAWEARAHAARLAAENWDAPFVVTTTVRLFESLFSHRPSQMRRLHNLAGSVIVLDEVQALPDRLLEPILSGLRGLVDHFGVTVLLVSATQPSFWELSKWDDLERRTVIDDPSELFDALRRVSYEWRMGEEVTLESVAEEAAGYRQVLTVVGTTKDAARFHRHLQHATPAGEVLHLSTRMTGAHRREVIARVKALLAEDAPVQVVSTSLIEAGVDLDFPRVYRAWAPAESLQQAAGRCNRDGRLPGLGTVVVFRPSDGGLPRSNEYKAAVQASDTFFGPELAEPDDLAALEQYYPLRYALQQGAPGSGLGSEVENLRRTLNFPEVDHAFQMIEEGRSVPVVVIRREEDRETIEDAVGQLSDPYRVCGPEVLRGLQQHTASLPRHEAEAALRSGLAEPVTGDLLLWRGAYHEQRGLDPDELEDRGMFTL</sequence>
<gene>
    <name evidence="11" type="ORF">I1A49_15580</name>
</gene>